<dbReference type="Pfam" id="PF19269">
    <property type="entry name" value="Anticodon_2"/>
    <property type="match status" value="1"/>
</dbReference>
<dbReference type="InterPro" id="IPR049940">
    <property type="entry name" value="GluQ/Sye"/>
</dbReference>
<feature type="binding site" evidence="10">
    <location>
        <position position="239"/>
    </location>
    <ligand>
        <name>ATP</name>
        <dbReference type="ChEBI" id="CHEBI:30616"/>
    </ligand>
</feature>
<comment type="subunit">
    <text evidence="3 10">Monomer.</text>
</comment>
<feature type="short sequence motif" description="'HIGH' region" evidence="10">
    <location>
        <begin position="9"/>
        <end position="19"/>
    </location>
</feature>
<comment type="function">
    <text evidence="10">Catalyzes the attachment of glutamate to tRNA(Glu) in a two-step reaction: glutamate is first activated by ATP to form Glu-AMP and then transferred to the acceptor end of tRNA(Glu).</text>
</comment>
<keyword evidence="8 10" id="KW-0648">Protein biosynthesis</keyword>
<dbReference type="HAMAP" id="MF_00022">
    <property type="entry name" value="Glu_tRNA_synth_type1"/>
    <property type="match status" value="1"/>
</dbReference>
<evidence type="ECO:0000256" key="3">
    <source>
        <dbReference type="ARBA" id="ARBA00011245"/>
    </source>
</evidence>
<comment type="subcellular location">
    <subcellularLocation>
        <location evidence="1 10">Cytoplasm</location>
    </subcellularLocation>
</comment>
<dbReference type="GO" id="GO:0005829">
    <property type="term" value="C:cytosol"/>
    <property type="evidence" value="ECO:0007669"/>
    <property type="project" value="TreeGrafter"/>
</dbReference>
<dbReference type="Gene3D" id="1.10.10.350">
    <property type="match status" value="1"/>
</dbReference>
<dbReference type="FunFam" id="3.40.50.620:FF:000007">
    <property type="entry name" value="Glutamate--tRNA ligase"/>
    <property type="match status" value="1"/>
</dbReference>
<comment type="cofactor">
    <cofactor evidence="10">
        <name>Zn(2+)</name>
        <dbReference type="ChEBI" id="CHEBI:29105"/>
    </cofactor>
    <text evidence="10">Binds 1 zinc ion per subunit.</text>
</comment>
<dbReference type="EC" id="6.1.1.17" evidence="10"/>
<feature type="binding site" evidence="10">
    <location>
        <position position="98"/>
    </location>
    <ligand>
        <name>Zn(2+)</name>
        <dbReference type="ChEBI" id="CHEBI:29105"/>
    </ligand>
</feature>
<dbReference type="NCBIfam" id="TIGR00464">
    <property type="entry name" value="gltX_bact"/>
    <property type="match status" value="1"/>
</dbReference>
<dbReference type="InterPro" id="IPR033910">
    <property type="entry name" value="GluRS_core"/>
</dbReference>
<feature type="domain" description="Glutamyl/glutaminyl-tRNA synthetase class Ib catalytic" evidence="11">
    <location>
        <begin position="3"/>
        <end position="304"/>
    </location>
</feature>
<feature type="domain" description="Aminoacyl-tRNA synthetase class I anticodon-binding" evidence="12">
    <location>
        <begin position="324"/>
        <end position="460"/>
    </location>
</feature>
<dbReference type="Proteomes" id="UP000015462">
    <property type="component" value="Unassembled WGS sequence"/>
</dbReference>
<keyword evidence="10" id="KW-0479">Metal-binding</keyword>
<keyword evidence="10" id="KW-0862">Zinc</keyword>
<dbReference type="GO" id="GO:0000049">
    <property type="term" value="F:tRNA binding"/>
    <property type="evidence" value="ECO:0007669"/>
    <property type="project" value="InterPro"/>
</dbReference>
<sequence length="472" mass="53594">MTVRTRFAPSPTGYLHVGGARTALFSWLYAKKTKGQFVLRIEDTDRERSTDESVQAIFDGMKWLGLSHDEGPFFQTERFPRYQEIIEQLLEQGDAYHCYCSAEEVEAMREQQRANKQKPRYNGKCRHRTEAVEGVSPVVRFKNPETGMVVFDDLVRGEISIANDELDDLVIARSDGTPTYNLTVVVDDLDMNMTHVIRGDDHINNTPRQINIMKALGAQEPRFAHVPMILGDDGARLSKRHGAVSVMQYRDDGFLPEALLNYLVRLGWSHGDKELFTQAEMIELFDIKDVNRTASTFNTEKLLWINQQYIINSDPERLVEPLSEQLVAQGCDVDKGPSIIELVKTQQERAKTLKEMAEKSLMFYNNYEAFDEKAAKKNLKAASLEPLEMMLATFEALDDWSKEKLHEVIIKTAETLDLKLGKVAQPLRVALSGTSVSPALDATLFLLGKETCIKNIKRGIDYIKNRILLQEG</sequence>
<dbReference type="PANTHER" id="PTHR43311">
    <property type="entry name" value="GLUTAMATE--TRNA LIGASE"/>
    <property type="match status" value="1"/>
</dbReference>
<feature type="binding site" evidence="10">
    <location>
        <position position="127"/>
    </location>
    <ligand>
        <name>Zn(2+)</name>
        <dbReference type="ChEBI" id="CHEBI:29105"/>
    </ligand>
</feature>
<dbReference type="InterPro" id="IPR020751">
    <property type="entry name" value="aa-tRNA-synth_I_codon-bd_sub2"/>
</dbReference>
<comment type="catalytic activity">
    <reaction evidence="10">
        <text>tRNA(Glu) + L-glutamate + ATP = L-glutamyl-tRNA(Glu) + AMP + diphosphate</text>
        <dbReference type="Rhea" id="RHEA:23540"/>
        <dbReference type="Rhea" id="RHEA-COMP:9663"/>
        <dbReference type="Rhea" id="RHEA-COMP:9680"/>
        <dbReference type="ChEBI" id="CHEBI:29985"/>
        <dbReference type="ChEBI" id="CHEBI:30616"/>
        <dbReference type="ChEBI" id="CHEBI:33019"/>
        <dbReference type="ChEBI" id="CHEBI:78442"/>
        <dbReference type="ChEBI" id="CHEBI:78520"/>
        <dbReference type="ChEBI" id="CHEBI:456215"/>
        <dbReference type="EC" id="6.1.1.17"/>
    </reaction>
</comment>
<proteinExistence type="inferred from homology"/>
<feature type="short sequence motif" description="'KMSKS' region" evidence="10">
    <location>
        <begin position="236"/>
        <end position="240"/>
    </location>
</feature>
<evidence type="ECO:0000256" key="4">
    <source>
        <dbReference type="ARBA" id="ARBA00022490"/>
    </source>
</evidence>
<evidence type="ECO:0000259" key="12">
    <source>
        <dbReference type="Pfam" id="PF19269"/>
    </source>
</evidence>
<dbReference type="InterPro" id="IPR000924">
    <property type="entry name" value="Glu/Gln-tRNA-synth"/>
</dbReference>
<dbReference type="GO" id="GO:0004818">
    <property type="term" value="F:glutamate-tRNA ligase activity"/>
    <property type="evidence" value="ECO:0007669"/>
    <property type="project" value="UniProtKB-UniRule"/>
</dbReference>
<dbReference type="InterPro" id="IPR045462">
    <property type="entry name" value="aa-tRNA-synth_I_cd-bd"/>
</dbReference>
<keyword evidence="7 10" id="KW-0067">ATP-binding</keyword>
<dbReference type="InterPro" id="IPR014729">
    <property type="entry name" value="Rossmann-like_a/b/a_fold"/>
</dbReference>
<dbReference type="InterPro" id="IPR004527">
    <property type="entry name" value="Glu-tRNA-ligase_bac/mito"/>
</dbReference>
<evidence type="ECO:0000256" key="8">
    <source>
        <dbReference type="ARBA" id="ARBA00022917"/>
    </source>
</evidence>
<dbReference type="PRINTS" id="PR00987">
    <property type="entry name" value="TRNASYNTHGLU"/>
</dbReference>
<accession>A0AB33Z3U3</accession>
<evidence type="ECO:0000256" key="1">
    <source>
        <dbReference type="ARBA" id="ARBA00004496"/>
    </source>
</evidence>
<evidence type="ECO:0000313" key="14">
    <source>
        <dbReference type="Proteomes" id="UP000015462"/>
    </source>
</evidence>
<dbReference type="AlphaFoldDB" id="A0AB33Z3U3"/>
<dbReference type="InterPro" id="IPR001412">
    <property type="entry name" value="aa-tRNA-synth_I_CS"/>
</dbReference>
<dbReference type="Gene3D" id="3.40.50.620">
    <property type="entry name" value="HUPs"/>
    <property type="match status" value="1"/>
</dbReference>
<keyword evidence="5 10" id="KW-0436">Ligase</keyword>
<evidence type="ECO:0000256" key="2">
    <source>
        <dbReference type="ARBA" id="ARBA00007894"/>
    </source>
</evidence>
<evidence type="ECO:0000256" key="10">
    <source>
        <dbReference type="HAMAP-Rule" id="MF_00022"/>
    </source>
</evidence>
<evidence type="ECO:0000256" key="7">
    <source>
        <dbReference type="ARBA" id="ARBA00022840"/>
    </source>
</evidence>
<feature type="binding site" evidence="10">
    <location>
        <position position="125"/>
    </location>
    <ligand>
        <name>Zn(2+)</name>
        <dbReference type="ChEBI" id="CHEBI:29105"/>
    </ligand>
</feature>
<dbReference type="EMBL" id="ASHL01000001">
    <property type="protein sequence ID" value="EPD13878.1"/>
    <property type="molecule type" value="Genomic_DNA"/>
</dbReference>
<dbReference type="CDD" id="cd00808">
    <property type="entry name" value="GluRS_core"/>
    <property type="match status" value="1"/>
</dbReference>
<dbReference type="GO" id="GO:0005524">
    <property type="term" value="F:ATP binding"/>
    <property type="evidence" value="ECO:0007669"/>
    <property type="project" value="UniProtKB-UniRule"/>
</dbReference>
<evidence type="ECO:0000313" key="13">
    <source>
        <dbReference type="EMBL" id="EPD13878.1"/>
    </source>
</evidence>
<dbReference type="Pfam" id="PF00749">
    <property type="entry name" value="tRNA-synt_1c"/>
    <property type="match status" value="1"/>
</dbReference>
<gene>
    <name evidence="10 13" type="primary">gltX</name>
    <name evidence="13" type="ORF">L196_00220</name>
</gene>
<dbReference type="PANTHER" id="PTHR43311:SF2">
    <property type="entry name" value="GLUTAMATE--TRNA LIGASE, MITOCHONDRIAL-RELATED"/>
    <property type="match status" value="1"/>
</dbReference>
<keyword evidence="4 10" id="KW-0963">Cytoplasm</keyword>
<comment type="caution">
    <text evidence="13">The sequence shown here is derived from an EMBL/GenBank/DDBJ whole genome shotgun (WGS) entry which is preliminary data.</text>
</comment>
<keyword evidence="6 10" id="KW-0547">Nucleotide-binding</keyword>
<keyword evidence="9 10" id="KW-0030">Aminoacyl-tRNA synthetase</keyword>
<reference evidence="13 14" key="1">
    <citation type="journal article" date="2013" name="Genome Announc.">
        <title>Genome Sequence of the Pyrene- and Fluoranthene-Degrading Bacterium Cycloclasticus sp. Strain PY97M.</title>
        <authorList>
            <person name="Cui Z."/>
            <person name="Xu G."/>
            <person name="Li Q."/>
            <person name="Gao W."/>
            <person name="Zheng L."/>
        </authorList>
    </citation>
    <scope>NUCLEOTIDE SEQUENCE [LARGE SCALE GENOMIC DNA]</scope>
    <source>
        <strain evidence="13 14">PY97M</strain>
    </source>
</reference>
<dbReference type="GO" id="GO:0008270">
    <property type="term" value="F:zinc ion binding"/>
    <property type="evidence" value="ECO:0007669"/>
    <property type="project" value="UniProtKB-UniRule"/>
</dbReference>
<dbReference type="SUPFAM" id="SSF48163">
    <property type="entry name" value="An anticodon-binding domain of class I aminoacyl-tRNA synthetases"/>
    <property type="match status" value="1"/>
</dbReference>
<dbReference type="PROSITE" id="PS00178">
    <property type="entry name" value="AA_TRNA_LIGASE_I"/>
    <property type="match status" value="1"/>
</dbReference>
<evidence type="ECO:0000256" key="6">
    <source>
        <dbReference type="ARBA" id="ARBA00022741"/>
    </source>
</evidence>
<comment type="similarity">
    <text evidence="2 10">Belongs to the class-I aminoacyl-tRNA synthetase family. Glutamate--tRNA ligase type 1 subfamily.</text>
</comment>
<evidence type="ECO:0000256" key="9">
    <source>
        <dbReference type="ARBA" id="ARBA00023146"/>
    </source>
</evidence>
<dbReference type="GO" id="GO:0006424">
    <property type="term" value="P:glutamyl-tRNA aminoacylation"/>
    <property type="evidence" value="ECO:0007669"/>
    <property type="project" value="UniProtKB-UniRule"/>
</dbReference>
<protein>
    <recommendedName>
        <fullName evidence="10">Glutamate--tRNA ligase</fullName>
        <ecNumber evidence="10">6.1.1.17</ecNumber>
    </recommendedName>
    <alternativeName>
        <fullName evidence="10">Glutamyl-tRNA synthetase</fullName>
        <shortName evidence="10">GluRS</shortName>
    </alternativeName>
</protein>
<organism evidence="13 14">
    <name type="scientific">Cycloclasticus pugetii</name>
    <dbReference type="NCBI Taxonomy" id="34068"/>
    <lineage>
        <taxon>Bacteria</taxon>
        <taxon>Pseudomonadati</taxon>
        <taxon>Pseudomonadota</taxon>
        <taxon>Gammaproteobacteria</taxon>
        <taxon>Thiotrichales</taxon>
        <taxon>Piscirickettsiaceae</taxon>
        <taxon>Cycloclasticus</taxon>
    </lineage>
</organism>
<feature type="binding site" evidence="10">
    <location>
        <position position="100"/>
    </location>
    <ligand>
        <name>Zn(2+)</name>
        <dbReference type="ChEBI" id="CHEBI:29105"/>
    </ligand>
</feature>
<evidence type="ECO:0000256" key="5">
    <source>
        <dbReference type="ARBA" id="ARBA00022598"/>
    </source>
</evidence>
<name>A0AB33Z3U3_9GAMM</name>
<dbReference type="RefSeq" id="WP_015005767.1">
    <property type="nucleotide sequence ID" value="NZ_JBLWZB010000003.1"/>
</dbReference>
<evidence type="ECO:0000259" key="11">
    <source>
        <dbReference type="Pfam" id="PF00749"/>
    </source>
</evidence>
<dbReference type="SUPFAM" id="SSF52374">
    <property type="entry name" value="Nucleotidylyl transferase"/>
    <property type="match status" value="1"/>
</dbReference>
<dbReference type="InterPro" id="IPR008925">
    <property type="entry name" value="aa_tRNA-synth_I_cd-bd_sf"/>
</dbReference>
<dbReference type="InterPro" id="IPR020058">
    <property type="entry name" value="Glu/Gln-tRNA-synth_Ib_cat-dom"/>
</dbReference>
<keyword evidence="14" id="KW-1185">Reference proteome</keyword>